<dbReference type="Pfam" id="PF03454">
    <property type="entry name" value="MoeA_C"/>
    <property type="match status" value="1"/>
</dbReference>
<dbReference type="InterPro" id="IPR005110">
    <property type="entry name" value="MoeA_linker/N"/>
</dbReference>
<protein>
    <recommendedName>
        <fullName evidence="6 13">Molybdopterin molybdenumtransferase</fullName>
        <ecNumber evidence="5 13">2.10.1.1</ecNumber>
    </recommendedName>
</protein>
<evidence type="ECO:0000256" key="4">
    <source>
        <dbReference type="ARBA" id="ARBA00010763"/>
    </source>
</evidence>
<evidence type="ECO:0000256" key="9">
    <source>
        <dbReference type="ARBA" id="ARBA00022723"/>
    </source>
</evidence>
<dbReference type="PANTHER" id="PTHR10192:SF5">
    <property type="entry name" value="GEPHYRIN"/>
    <property type="match status" value="1"/>
</dbReference>
<comment type="caution">
    <text evidence="15">The sequence shown here is derived from an EMBL/GenBank/DDBJ whole genome shotgun (WGS) entry which is preliminary data.</text>
</comment>
<dbReference type="InterPro" id="IPR008284">
    <property type="entry name" value="MoCF_biosynth_CS"/>
</dbReference>
<dbReference type="InterPro" id="IPR005111">
    <property type="entry name" value="MoeA_C_domain_IV"/>
</dbReference>
<dbReference type="InterPro" id="IPR036135">
    <property type="entry name" value="MoeA_linker/N_sf"/>
</dbReference>
<feature type="domain" description="MoaB/Mog" evidence="14">
    <location>
        <begin position="182"/>
        <end position="319"/>
    </location>
</feature>
<evidence type="ECO:0000256" key="1">
    <source>
        <dbReference type="ARBA" id="ARBA00001946"/>
    </source>
</evidence>
<keyword evidence="8 13" id="KW-0808">Transferase</keyword>
<dbReference type="NCBIfam" id="NF045515">
    <property type="entry name" value="Glp_gephyrin"/>
    <property type="match status" value="1"/>
</dbReference>
<dbReference type="RefSeq" id="WP_206572472.1">
    <property type="nucleotide sequence ID" value="NZ_JAFKCV010000002.1"/>
</dbReference>
<keyword evidence="7 13" id="KW-0500">Molybdenum</keyword>
<dbReference type="SMART" id="SM00852">
    <property type="entry name" value="MoCF_biosynth"/>
    <property type="match status" value="1"/>
</dbReference>
<evidence type="ECO:0000256" key="6">
    <source>
        <dbReference type="ARBA" id="ARBA00021108"/>
    </source>
</evidence>
<dbReference type="NCBIfam" id="TIGR00177">
    <property type="entry name" value="molyb_syn"/>
    <property type="match status" value="1"/>
</dbReference>
<dbReference type="Gene3D" id="3.90.105.10">
    <property type="entry name" value="Molybdopterin biosynthesis moea protein, domain 2"/>
    <property type="match status" value="1"/>
</dbReference>
<dbReference type="InterPro" id="IPR001453">
    <property type="entry name" value="MoaB/Mog_dom"/>
</dbReference>
<dbReference type="GO" id="GO:0046872">
    <property type="term" value="F:metal ion binding"/>
    <property type="evidence" value="ECO:0007669"/>
    <property type="project" value="UniProtKB-UniRule"/>
</dbReference>
<comment type="pathway">
    <text evidence="3 13">Cofactor biosynthesis; molybdopterin biosynthesis.</text>
</comment>
<dbReference type="GO" id="GO:0061599">
    <property type="term" value="F:molybdopterin molybdotransferase activity"/>
    <property type="evidence" value="ECO:0007669"/>
    <property type="project" value="UniProtKB-UniRule"/>
</dbReference>
<dbReference type="GO" id="GO:0005829">
    <property type="term" value="C:cytosol"/>
    <property type="evidence" value="ECO:0007669"/>
    <property type="project" value="TreeGrafter"/>
</dbReference>
<evidence type="ECO:0000256" key="8">
    <source>
        <dbReference type="ARBA" id="ARBA00022679"/>
    </source>
</evidence>
<gene>
    <name evidence="15" type="ORF">J0A66_03840</name>
</gene>
<dbReference type="CDD" id="cd00887">
    <property type="entry name" value="MoeA"/>
    <property type="match status" value="1"/>
</dbReference>
<dbReference type="Pfam" id="PF00994">
    <property type="entry name" value="MoCF_biosynth"/>
    <property type="match status" value="1"/>
</dbReference>
<comment type="catalytic activity">
    <reaction evidence="12">
        <text>adenylyl-molybdopterin + molybdate = Mo-molybdopterin + AMP + H(+)</text>
        <dbReference type="Rhea" id="RHEA:35047"/>
        <dbReference type="ChEBI" id="CHEBI:15378"/>
        <dbReference type="ChEBI" id="CHEBI:36264"/>
        <dbReference type="ChEBI" id="CHEBI:62727"/>
        <dbReference type="ChEBI" id="CHEBI:71302"/>
        <dbReference type="ChEBI" id="CHEBI:456215"/>
        <dbReference type="EC" id="2.10.1.1"/>
    </reaction>
</comment>
<evidence type="ECO:0000256" key="5">
    <source>
        <dbReference type="ARBA" id="ARBA00013269"/>
    </source>
</evidence>
<dbReference type="Gene3D" id="2.40.340.10">
    <property type="entry name" value="MoeA, C-terminal, domain IV"/>
    <property type="match status" value="1"/>
</dbReference>
<keyword evidence="11 13" id="KW-0501">Molybdenum cofactor biosynthesis</keyword>
<dbReference type="Pfam" id="PF03453">
    <property type="entry name" value="MoeA_N"/>
    <property type="match status" value="1"/>
</dbReference>
<dbReference type="EMBL" id="JAFKCV010000002">
    <property type="protein sequence ID" value="MBN7824353.1"/>
    <property type="molecule type" value="Genomic_DNA"/>
</dbReference>
<evidence type="ECO:0000256" key="13">
    <source>
        <dbReference type="RuleBase" id="RU365090"/>
    </source>
</evidence>
<accession>A0A939ILL7</accession>
<dbReference type="InterPro" id="IPR036688">
    <property type="entry name" value="MoeA_C_domain_IV_sf"/>
</dbReference>
<evidence type="ECO:0000256" key="12">
    <source>
        <dbReference type="ARBA" id="ARBA00047317"/>
    </source>
</evidence>
<proteinExistence type="inferred from homology"/>
<dbReference type="SUPFAM" id="SSF63882">
    <property type="entry name" value="MoeA N-terminal region -like"/>
    <property type="match status" value="1"/>
</dbReference>
<dbReference type="PANTHER" id="PTHR10192">
    <property type="entry name" value="MOLYBDOPTERIN BIOSYNTHESIS PROTEIN"/>
    <property type="match status" value="1"/>
</dbReference>
<dbReference type="PROSITE" id="PS01079">
    <property type="entry name" value="MOCF_BIOSYNTHESIS_2"/>
    <property type="match status" value="1"/>
</dbReference>
<keyword evidence="9 13" id="KW-0479">Metal-binding</keyword>
<dbReference type="InterPro" id="IPR036425">
    <property type="entry name" value="MoaB/Mog-like_dom_sf"/>
</dbReference>
<dbReference type="GO" id="GO:0006777">
    <property type="term" value="P:Mo-molybdopterin cofactor biosynthetic process"/>
    <property type="evidence" value="ECO:0007669"/>
    <property type="project" value="UniProtKB-UniRule"/>
</dbReference>
<name>A0A939ILL7_9ALTE</name>
<evidence type="ECO:0000256" key="11">
    <source>
        <dbReference type="ARBA" id="ARBA00023150"/>
    </source>
</evidence>
<dbReference type="Gene3D" id="2.170.190.11">
    <property type="entry name" value="Molybdopterin biosynthesis moea protein, domain 3"/>
    <property type="match status" value="1"/>
</dbReference>
<comment type="function">
    <text evidence="2 13">Catalyzes the insertion of molybdate into adenylated molybdopterin with the concomitant release of AMP.</text>
</comment>
<dbReference type="FunFam" id="2.40.340.10:FF:000003">
    <property type="entry name" value="Molybdopterin molybdenumtransferase"/>
    <property type="match status" value="1"/>
</dbReference>
<dbReference type="AlphaFoldDB" id="A0A939ILL7"/>
<evidence type="ECO:0000256" key="3">
    <source>
        <dbReference type="ARBA" id="ARBA00005046"/>
    </source>
</evidence>
<comment type="cofactor">
    <cofactor evidence="1 13">
        <name>Mg(2+)</name>
        <dbReference type="ChEBI" id="CHEBI:18420"/>
    </cofactor>
</comment>
<dbReference type="SUPFAM" id="SSF53218">
    <property type="entry name" value="Molybdenum cofactor biosynthesis proteins"/>
    <property type="match status" value="1"/>
</dbReference>
<evidence type="ECO:0000313" key="16">
    <source>
        <dbReference type="Proteomes" id="UP000664654"/>
    </source>
</evidence>
<dbReference type="FunFam" id="3.40.980.10:FF:000004">
    <property type="entry name" value="Molybdopterin molybdenumtransferase"/>
    <property type="match status" value="1"/>
</dbReference>
<dbReference type="InterPro" id="IPR038987">
    <property type="entry name" value="MoeA-like"/>
</dbReference>
<reference evidence="15" key="1">
    <citation type="submission" date="2021-03" db="EMBL/GenBank/DDBJ databases">
        <title>novel species isolated from a fishpond in China.</title>
        <authorList>
            <person name="Lu H."/>
            <person name="Cai Z."/>
        </authorList>
    </citation>
    <scope>NUCLEOTIDE SEQUENCE</scope>
    <source>
        <strain evidence="15">JCM 30855</strain>
    </source>
</reference>
<dbReference type="EC" id="2.10.1.1" evidence="5 13"/>
<dbReference type="Proteomes" id="UP000664654">
    <property type="component" value="Unassembled WGS sequence"/>
</dbReference>
<keyword evidence="16" id="KW-1185">Reference proteome</keyword>
<evidence type="ECO:0000259" key="14">
    <source>
        <dbReference type="SMART" id="SM00852"/>
    </source>
</evidence>
<dbReference type="FunFam" id="2.170.190.11:FF:000001">
    <property type="entry name" value="Molybdopterin molybdenumtransferase"/>
    <property type="match status" value="1"/>
</dbReference>
<keyword evidence="10 13" id="KW-0460">Magnesium</keyword>
<evidence type="ECO:0000256" key="7">
    <source>
        <dbReference type="ARBA" id="ARBA00022505"/>
    </source>
</evidence>
<evidence type="ECO:0000313" key="15">
    <source>
        <dbReference type="EMBL" id="MBN7824353.1"/>
    </source>
</evidence>
<evidence type="ECO:0000256" key="2">
    <source>
        <dbReference type="ARBA" id="ARBA00002901"/>
    </source>
</evidence>
<dbReference type="Gene3D" id="3.40.980.10">
    <property type="entry name" value="MoaB/Mog-like domain"/>
    <property type="match status" value="1"/>
</dbReference>
<organism evidence="15 16">
    <name type="scientific">Bowmanella dokdonensis</name>
    <dbReference type="NCBI Taxonomy" id="751969"/>
    <lineage>
        <taxon>Bacteria</taxon>
        <taxon>Pseudomonadati</taxon>
        <taxon>Pseudomonadota</taxon>
        <taxon>Gammaproteobacteria</taxon>
        <taxon>Alteromonadales</taxon>
        <taxon>Alteromonadaceae</taxon>
        <taxon>Bowmanella</taxon>
    </lineage>
</organism>
<sequence>MNCDSQPGLLPLEQALEQMLSELSTVVDKQKVTIEQACGRVLAEPVLAGFNIPPYDNSAMDGYALHADEAAGGPLQLIGISFAGTPFEGRVLSGQTVRIMTGAMIPPGADAVVMQEQVEVRNQQILCNHQPKPGENIRRAGEDIRQGETVLPAGKKLTPVDIGLLASLGIAEICVFEPLNVALFSSGDELVLPGRALDKGQIYDSNRPALRAALQQLGIQVLDLGVVPDDKQALRDSLDKAASQCHGLISSGGVSVGEADFTREILAEKGQIGFWKLAIKPGKPFAFGRLGQCAFFGLPGNPVSAWVTFEQLVLPALQRLSGEQSASSMTLTAIAGEDLKKRPGRMDFQRGICWRDEKGELLVKSTGNQSSGVMTSIARANCYILLEQQRGPVKVGESVSIQLFDSLPV</sequence>
<comment type="similarity">
    <text evidence="4 13">Belongs to the MoeA family.</text>
</comment>
<dbReference type="SUPFAM" id="SSF63867">
    <property type="entry name" value="MoeA C-terminal domain-like"/>
    <property type="match status" value="1"/>
</dbReference>
<evidence type="ECO:0000256" key="10">
    <source>
        <dbReference type="ARBA" id="ARBA00022842"/>
    </source>
</evidence>